<dbReference type="SUPFAM" id="SSF53448">
    <property type="entry name" value="Nucleotide-diphospho-sugar transferases"/>
    <property type="match status" value="1"/>
</dbReference>
<protein>
    <recommendedName>
        <fullName evidence="3">Glycosyltransferase involved in cell wall biogenesis</fullName>
    </recommendedName>
</protein>
<dbReference type="EMBL" id="FTNT01000001">
    <property type="protein sequence ID" value="SIR62347.1"/>
    <property type="molecule type" value="Genomic_DNA"/>
</dbReference>
<evidence type="ECO:0000313" key="1">
    <source>
        <dbReference type="EMBL" id="SIR62347.1"/>
    </source>
</evidence>
<dbReference type="Proteomes" id="UP000186218">
    <property type="component" value="Unassembled WGS sequence"/>
</dbReference>
<accession>A0A1N7CFU3</accession>
<reference evidence="1 2" key="1">
    <citation type="submission" date="2017-01" db="EMBL/GenBank/DDBJ databases">
        <authorList>
            <person name="Mah S.A."/>
            <person name="Swanson W.J."/>
            <person name="Moy G.W."/>
            <person name="Vacquier V.D."/>
        </authorList>
    </citation>
    <scope>NUCLEOTIDE SEQUENCE [LARGE SCALE GENOMIC DNA]</scope>
    <source>
        <strain evidence="1 2">CPCC 203464</strain>
    </source>
</reference>
<dbReference type="AlphaFoldDB" id="A0A1N7CFU3"/>
<evidence type="ECO:0008006" key="3">
    <source>
        <dbReference type="Google" id="ProtNLM"/>
    </source>
</evidence>
<dbReference type="OrthoDB" id="9798250at2"/>
<dbReference type="RefSeq" id="WP_076475578.1">
    <property type="nucleotide sequence ID" value="NZ_FTNT01000001.1"/>
</dbReference>
<dbReference type="STRING" id="1344003.SAMN05445060_0102"/>
<keyword evidence="2" id="KW-1185">Reference proteome</keyword>
<gene>
    <name evidence="1" type="ORF">SAMN05445060_0102</name>
</gene>
<name>A0A1N7CFU3_9NOCA</name>
<dbReference type="Pfam" id="PF09837">
    <property type="entry name" value="DUF2064"/>
    <property type="match status" value="1"/>
</dbReference>
<dbReference type="Gene3D" id="3.90.550.10">
    <property type="entry name" value="Spore Coat Polysaccharide Biosynthesis Protein SpsA, Chain A"/>
    <property type="match status" value="1"/>
</dbReference>
<dbReference type="PANTHER" id="PTHR36529:SF1">
    <property type="entry name" value="GLYCOSYLTRANSFERASE"/>
    <property type="match status" value="1"/>
</dbReference>
<organism evidence="1 2">
    <name type="scientific">Williamsia sterculiae</name>
    <dbReference type="NCBI Taxonomy" id="1344003"/>
    <lineage>
        <taxon>Bacteria</taxon>
        <taxon>Bacillati</taxon>
        <taxon>Actinomycetota</taxon>
        <taxon>Actinomycetes</taxon>
        <taxon>Mycobacteriales</taxon>
        <taxon>Nocardiaceae</taxon>
        <taxon>Williamsia</taxon>
    </lineage>
</organism>
<dbReference type="InterPro" id="IPR018641">
    <property type="entry name" value="Trfase_1_rSAM/seldom-assoc"/>
</dbReference>
<proteinExistence type="predicted"/>
<dbReference type="PANTHER" id="PTHR36529">
    <property type="entry name" value="SLL1095 PROTEIN"/>
    <property type="match status" value="1"/>
</dbReference>
<sequence>MTAAVLLVAKAPVAGVAKTRLMSRFTPEQAADIAAAALVDTLDTALVAAAERADTQVVVALTGDLNRAARHDDLTARLARTVVIDQRGDAFGERLLYAHRDAADAVDRGAVMQIGMDTPQLTTAALWSGLDALDDHDVALGPAADGGWWGLAVSDARGSEVLPSVPMSQADTGARTLQALRDAGLSVALLDSYADVDTPDDVATVASMCLPSSAFGRFAGASVR</sequence>
<evidence type="ECO:0000313" key="2">
    <source>
        <dbReference type="Proteomes" id="UP000186218"/>
    </source>
</evidence>
<dbReference type="InterPro" id="IPR029044">
    <property type="entry name" value="Nucleotide-diphossugar_trans"/>
</dbReference>